<evidence type="ECO:0000256" key="6">
    <source>
        <dbReference type="ARBA" id="ARBA00023136"/>
    </source>
</evidence>
<keyword evidence="8" id="KW-0325">Glycoprotein</keyword>
<dbReference type="AlphaFoldDB" id="A0A815JS89"/>
<dbReference type="PROSITE" id="PS00514">
    <property type="entry name" value="FIBRINOGEN_C_1"/>
    <property type="match status" value="1"/>
</dbReference>
<evidence type="ECO:0000256" key="12">
    <source>
        <dbReference type="SAM" id="Phobius"/>
    </source>
</evidence>
<dbReference type="Gene3D" id="3.90.550.10">
    <property type="entry name" value="Spore Coat Polysaccharide Biosynthesis Protein SpsA, Chain A"/>
    <property type="match status" value="1"/>
</dbReference>
<dbReference type="SMART" id="SM00186">
    <property type="entry name" value="FBG"/>
    <property type="match status" value="1"/>
</dbReference>
<keyword evidence="9" id="KW-0464">Manganese</keyword>
<comment type="caution">
    <text evidence="14">The sequence shown here is derived from an EMBL/GenBank/DDBJ whole genome shotgun (WGS) entry which is preliminary data.</text>
</comment>
<protein>
    <recommendedName>
        <fullName evidence="13">Fibrinogen C-terminal domain-containing protein</fullName>
    </recommendedName>
</protein>
<evidence type="ECO:0000313" key="14">
    <source>
        <dbReference type="EMBL" id="CAF1385314.1"/>
    </source>
</evidence>
<feature type="domain" description="Fibrinogen C-terminal" evidence="13">
    <location>
        <begin position="479"/>
        <end position="697"/>
    </location>
</feature>
<evidence type="ECO:0000256" key="9">
    <source>
        <dbReference type="ARBA" id="ARBA00023211"/>
    </source>
</evidence>
<reference evidence="14" key="1">
    <citation type="submission" date="2021-02" db="EMBL/GenBank/DDBJ databases">
        <authorList>
            <person name="Nowell W R."/>
        </authorList>
    </citation>
    <scope>NUCLEOTIDE SEQUENCE</scope>
</reference>
<evidence type="ECO:0000256" key="1">
    <source>
        <dbReference type="ARBA" id="ARBA00001936"/>
    </source>
</evidence>
<feature type="transmembrane region" description="Helical" evidence="12">
    <location>
        <begin position="9"/>
        <end position="28"/>
    </location>
</feature>
<dbReference type="GO" id="GO:0005794">
    <property type="term" value="C:Golgi apparatus"/>
    <property type="evidence" value="ECO:0007669"/>
    <property type="project" value="TreeGrafter"/>
</dbReference>
<keyword evidence="7" id="KW-1015">Disulfide bond</keyword>
<dbReference type="CDD" id="cd00087">
    <property type="entry name" value="FReD"/>
    <property type="match status" value="1"/>
</dbReference>
<dbReference type="CDD" id="cd02510">
    <property type="entry name" value="pp-GalNAc-T"/>
    <property type="match status" value="1"/>
</dbReference>
<sequence length="700" mass="80272">MSIHIRRYLFRFTLLIPIVWLLIILILLQSNKTSTKSSDNIQAKDYNSNHRPGRDADKTDTFAPLRNNLAPTINKPAHIELSSESVRVIHEKPEQVVPPQLENAKQSLNGPGEMGKAFVVDKDKLTPEERRKYDEGFQNNAFNGYVSDLISIHRSLPDVRDPGCRKIDYKAPRVTASIVICFHNEAWSVLLRSVHSVIDRTSPDLLKEIILVDDFSDMEHLKKPLDDYVKVLGKVFIIRQPKREGLIRSRLAGAAAVKGDVIVFLDSHIEATEGWLEPLIDPISANRTTVVTPVIDIIDDSTFKFNFGAVSSVSVGGFDWNLQFTWHGAPERDRKRRKHELEPIRSPTMAGGLFAISRIYFEELGTYDAGMDIWGGENLEMSFRIWMCGGTLVTAPCSHVGHIFRKRSPYKWLTGVNVVKKNSIRVAEVWLDEYKKFYYERFNYDLGEYGDVSSRKLLRKNLQCKSFKWFLTEVYPEQFIPSDAVASGETAFSRGLNDVYDALLLGKPMKVWCDMETDGGGWTVFQKRGDFTPQEDFYRTWLEYKRGFGDLQQQFWLGNDRLSMLSNQDLYQLRVDMEDFDGQKRFAQYYSFRVSSEQDKYRLSLGLYTKGDAGDSLTLHNGMQFSTKDQDNDLWSNSCAQTRNGAWWYNACRLSNLNGGYLRGNHPTIPATGMGWDTFRGAIYSLKTSEMKIRPVWFKP</sequence>
<dbReference type="InterPro" id="IPR001173">
    <property type="entry name" value="Glyco_trans_2-like"/>
</dbReference>
<dbReference type="InterPro" id="IPR020837">
    <property type="entry name" value="Fibrinogen_CS"/>
</dbReference>
<evidence type="ECO:0000256" key="5">
    <source>
        <dbReference type="ARBA" id="ARBA00022989"/>
    </source>
</evidence>
<gene>
    <name evidence="14" type="ORF">VCS650_LOCUS35638</name>
</gene>
<dbReference type="OrthoDB" id="6119243at2759"/>
<evidence type="ECO:0000256" key="10">
    <source>
        <dbReference type="ARBA" id="ARBA00060399"/>
    </source>
</evidence>
<organism evidence="14 15">
    <name type="scientific">Adineta steineri</name>
    <dbReference type="NCBI Taxonomy" id="433720"/>
    <lineage>
        <taxon>Eukaryota</taxon>
        <taxon>Metazoa</taxon>
        <taxon>Spiralia</taxon>
        <taxon>Gnathifera</taxon>
        <taxon>Rotifera</taxon>
        <taxon>Eurotatoria</taxon>
        <taxon>Bdelloidea</taxon>
        <taxon>Adinetida</taxon>
        <taxon>Adinetidae</taxon>
        <taxon>Adineta</taxon>
    </lineage>
</organism>
<dbReference type="PROSITE" id="PS51406">
    <property type="entry name" value="FIBRINOGEN_C_2"/>
    <property type="match status" value="1"/>
</dbReference>
<dbReference type="FunFam" id="3.90.215.10:FF:000001">
    <property type="entry name" value="Tenascin isoform 1"/>
    <property type="match status" value="1"/>
</dbReference>
<dbReference type="SUPFAM" id="SSF53448">
    <property type="entry name" value="Nucleotide-diphospho-sugar transferases"/>
    <property type="match status" value="1"/>
</dbReference>
<dbReference type="Proteomes" id="UP000663891">
    <property type="component" value="Unassembled WGS sequence"/>
</dbReference>
<dbReference type="Pfam" id="PF00147">
    <property type="entry name" value="Fibrinogen_C"/>
    <property type="match status" value="1"/>
</dbReference>
<dbReference type="FunFam" id="3.90.550.10:FF:000053">
    <property type="entry name" value="Polypeptide N-acetylgalactosaminyltransferase"/>
    <property type="match status" value="1"/>
</dbReference>
<dbReference type="GO" id="GO:0004653">
    <property type="term" value="F:polypeptide N-acetylgalactosaminyltransferase activity"/>
    <property type="evidence" value="ECO:0007669"/>
    <property type="project" value="TreeGrafter"/>
</dbReference>
<accession>A0A815JS89</accession>
<dbReference type="PANTHER" id="PTHR11675:SF131">
    <property type="entry name" value="POLYPEPTIDE N-ACETYLGALACTOSAMINYLTRANSFERASE 9-RELATED"/>
    <property type="match status" value="1"/>
</dbReference>
<evidence type="ECO:0000259" key="13">
    <source>
        <dbReference type="PROSITE" id="PS51406"/>
    </source>
</evidence>
<comment type="similarity">
    <text evidence="2">Belongs to the glycosyltransferase 2 family. GalNAc-T subfamily.</text>
</comment>
<proteinExistence type="inferred from homology"/>
<evidence type="ECO:0000256" key="3">
    <source>
        <dbReference type="ARBA" id="ARBA00022692"/>
    </source>
</evidence>
<dbReference type="InterPro" id="IPR014716">
    <property type="entry name" value="Fibrinogen_a/b/g_C_1"/>
</dbReference>
<comment type="cofactor">
    <cofactor evidence="1">
        <name>Mn(2+)</name>
        <dbReference type="ChEBI" id="CHEBI:29035"/>
    </cofactor>
</comment>
<evidence type="ECO:0000256" key="4">
    <source>
        <dbReference type="ARBA" id="ARBA00022968"/>
    </source>
</evidence>
<feature type="compositionally biased region" description="Polar residues" evidence="11">
    <location>
        <begin position="36"/>
        <end position="50"/>
    </location>
</feature>
<evidence type="ECO:0000256" key="2">
    <source>
        <dbReference type="ARBA" id="ARBA00005680"/>
    </source>
</evidence>
<dbReference type="SUPFAM" id="SSF56496">
    <property type="entry name" value="Fibrinogen C-terminal domain-like"/>
    <property type="match status" value="1"/>
</dbReference>
<name>A0A815JS89_9BILA</name>
<dbReference type="InterPro" id="IPR002181">
    <property type="entry name" value="Fibrinogen_a/b/g_C_dom"/>
</dbReference>
<comment type="subcellular location">
    <subcellularLocation>
        <location evidence="10">Endomembrane system</location>
        <topology evidence="10">Single-pass type II membrane protein</topology>
    </subcellularLocation>
</comment>
<dbReference type="Pfam" id="PF00535">
    <property type="entry name" value="Glycos_transf_2"/>
    <property type="match status" value="1"/>
</dbReference>
<evidence type="ECO:0000256" key="8">
    <source>
        <dbReference type="ARBA" id="ARBA00023180"/>
    </source>
</evidence>
<feature type="region of interest" description="Disordered" evidence="11">
    <location>
        <begin position="36"/>
        <end position="62"/>
    </location>
</feature>
<dbReference type="InterPro" id="IPR036056">
    <property type="entry name" value="Fibrinogen-like_C"/>
</dbReference>
<dbReference type="Gene3D" id="3.90.215.10">
    <property type="entry name" value="Gamma Fibrinogen, chain A, domain 1"/>
    <property type="match status" value="1"/>
</dbReference>
<dbReference type="InterPro" id="IPR045885">
    <property type="entry name" value="GalNAc-T"/>
</dbReference>
<evidence type="ECO:0000313" key="15">
    <source>
        <dbReference type="Proteomes" id="UP000663891"/>
    </source>
</evidence>
<evidence type="ECO:0000256" key="11">
    <source>
        <dbReference type="SAM" id="MobiDB-lite"/>
    </source>
</evidence>
<keyword evidence="6 12" id="KW-0472">Membrane</keyword>
<keyword evidence="5 12" id="KW-1133">Transmembrane helix</keyword>
<dbReference type="GO" id="GO:0006493">
    <property type="term" value="P:protein O-linked glycosylation"/>
    <property type="evidence" value="ECO:0007669"/>
    <property type="project" value="TreeGrafter"/>
</dbReference>
<evidence type="ECO:0000256" key="7">
    <source>
        <dbReference type="ARBA" id="ARBA00023157"/>
    </source>
</evidence>
<keyword evidence="4" id="KW-0735">Signal-anchor</keyword>
<dbReference type="InterPro" id="IPR029044">
    <property type="entry name" value="Nucleotide-diphossugar_trans"/>
</dbReference>
<keyword evidence="3 12" id="KW-0812">Transmembrane</keyword>
<dbReference type="PANTHER" id="PTHR11675">
    <property type="entry name" value="N-ACETYLGALACTOSAMINYLTRANSFERASE"/>
    <property type="match status" value="1"/>
</dbReference>
<dbReference type="EMBL" id="CAJNON010000818">
    <property type="protein sequence ID" value="CAF1385314.1"/>
    <property type="molecule type" value="Genomic_DNA"/>
</dbReference>